<dbReference type="PANTHER" id="PTHR31672">
    <property type="entry name" value="BNACNNG10540D PROTEIN"/>
    <property type="match status" value="1"/>
</dbReference>
<dbReference type="Pfam" id="PF00646">
    <property type="entry name" value="F-box"/>
    <property type="match status" value="1"/>
</dbReference>
<dbReference type="Proteomes" id="UP000011115">
    <property type="component" value="Unassembled WGS sequence"/>
</dbReference>
<dbReference type="EnsemblPlants" id="PGSC0003DMT400092187">
    <property type="protein sequence ID" value="PGSC0003DMT400092187"/>
    <property type="gene ID" value="PGSC0003DMG400041758"/>
</dbReference>
<dbReference type="GeneID" id="102588185"/>
<dbReference type="KEGG" id="sot:102588185"/>
<dbReference type="CDD" id="cd22157">
    <property type="entry name" value="F-box_AtFBW1-like"/>
    <property type="match status" value="1"/>
</dbReference>
<dbReference type="SUPFAM" id="SSF81383">
    <property type="entry name" value="F-box domain"/>
    <property type="match status" value="1"/>
</dbReference>
<dbReference type="InterPro" id="IPR050796">
    <property type="entry name" value="SCF_F-box_component"/>
</dbReference>
<evidence type="ECO:0000313" key="3">
    <source>
        <dbReference type="Proteomes" id="UP000011115"/>
    </source>
</evidence>
<dbReference type="SUPFAM" id="SSF50965">
    <property type="entry name" value="Galactose oxidase, central domain"/>
    <property type="match status" value="1"/>
</dbReference>
<dbReference type="InterPro" id="IPR011043">
    <property type="entry name" value="Gal_Oxase/kelch_b-propeller"/>
</dbReference>
<organism evidence="2 3">
    <name type="scientific">Solanum tuberosum</name>
    <name type="common">Potato</name>
    <dbReference type="NCBI Taxonomy" id="4113"/>
    <lineage>
        <taxon>Eukaryota</taxon>
        <taxon>Viridiplantae</taxon>
        <taxon>Streptophyta</taxon>
        <taxon>Embryophyta</taxon>
        <taxon>Tracheophyta</taxon>
        <taxon>Spermatophyta</taxon>
        <taxon>Magnoliopsida</taxon>
        <taxon>eudicotyledons</taxon>
        <taxon>Gunneridae</taxon>
        <taxon>Pentapetalae</taxon>
        <taxon>asterids</taxon>
        <taxon>lamiids</taxon>
        <taxon>Solanales</taxon>
        <taxon>Solanaceae</taxon>
        <taxon>Solanoideae</taxon>
        <taxon>Solaneae</taxon>
        <taxon>Solanum</taxon>
    </lineage>
</organism>
<dbReference type="InterPro" id="IPR001810">
    <property type="entry name" value="F-box_dom"/>
</dbReference>
<accession>M1DPA1</accession>
<reference evidence="2" key="2">
    <citation type="submission" date="2015-06" db="UniProtKB">
        <authorList>
            <consortium name="EnsemblPlants"/>
        </authorList>
    </citation>
    <scope>IDENTIFICATION</scope>
    <source>
        <strain evidence="2">DM1-3 516 R44</strain>
    </source>
</reference>
<dbReference type="InterPro" id="IPR036047">
    <property type="entry name" value="F-box-like_dom_sf"/>
</dbReference>
<dbReference type="PROSITE" id="PS50181">
    <property type="entry name" value="FBOX"/>
    <property type="match status" value="1"/>
</dbReference>
<dbReference type="HOGENOM" id="CLU_027176_1_3_1"/>
<dbReference type="PANTHER" id="PTHR31672:SF13">
    <property type="entry name" value="F-BOX PROTEIN CPR30-LIKE"/>
    <property type="match status" value="1"/>
</dbReference>
<evidence type="ECO:0000259" key="1">
    <source>
        <dbReference type="PROSITE" id="PS50181"/>
    </source>
</evidence>
<dbReference type="RefSeq" id="XP_006359738.1">
    <property type="nucleotide sequence ID" value="XM_006359676.1"/>
</dbReference>
<dbReference type="OMA" id="MIINEPP"/>
<gene>
    <name evidence="2" type="primary">LOC102588185</name>
</gene>
<feature type="domain" description="F-box" evidence="1">
    <location>
        <begin position="1"/>
        <end position="41"/>
    </location>
</feature>
<reference evidence="3" key="1">
    <citation type="journal article" date="2011" name="Nature">
        <title>Genome sequence and analysis of the tuber crop potato.</title>
        <authorList>
            <consortium name="The Potato Genome Sequencing Consortium"/>
        </authorList>
    </citation>
    <scope>NUCLEOTIDE SEQUENCE [LARGE SCALE GENOMIC DNA]</scope>
    <source>
        <strain evidence="3">cv. DM1-3 516 R44</strain>
    </source>
</reference>
<proteinExistence type="predicted"/>
<dbReference type="PaxDb" id="4113-PGSC0003DMT400092187"/>
<evidence type="ECO:0000313" key="2">
    <source>
        <dbReference type="EnsemblPlants" id="PGSC0003DMT400092187"/>
    </source>
</evidence>
<dbReference type="SMR" id="M1DPA1"/>
<dbReference type="InParanoid" id="M1DPA1"/>
<dbReference type="FunCoup" id="M1DPA1">
    <property type="interactions" value="310"/>
</dbReference>
<dbReference type="InterPro" id="IPR017451">
    <property type="entry name" value="F-box-assoc_interact_dom"/>
</dbReference>
<name>M1DPA1_SOLTU</name>
<protein>
    <submittedName>
        <fullName evidence="2">Ubiquitin-protein ligase</fullName>
    </submittedName>
</protein>
<dbReference type="Pfam" id="PF07734">
    <property type="entry name" value="FBA_1"/>
    <property type="match status" value="1"/>
</dbReference>
<dbReference type="AlphaFoldDB" id="M1DPA1"/>
<dbReference type="SMART" id="SM00256">
    <property type="entry name" value="FBOX"/>
    <property type="match status" value="1"/>
</dbReference>
<dbReference type="Gene3D" id="1.20.1280.50">
    <property type="match status" value="1"/>
</dbReference>
<dbReference type="eggNOG" id="ENOG502STI4">
    <property type="taxonomic scope" value="Eukaryota"/>
</dbReference>
<keyword evidence="3" id="KW-1185">Reference proteome</keyword>
<dbReference type="NCBIfam" id="TIGR01640">
    <property type="entry name" value="F_box_assoc_1"/>
    <property type="match status" value="1"/>
</dbReference>
<dbReference type="OrthoDB" id="1256863at2759"/>
<dbReference type="Gramene" id="PGSC0003DMT400092187">
    <property type="protein sequence ID" value="PGSC0003DMT400092187"/>
    <property type="gene ID" value="PGSC0003DMG400041758"/>
</dbReference>
<sequence length="313" mass="36330">MPNDITFNILLKLNVKSLLRFKCVCKSWCSLIEDPQFIKQHYDMSKKDVNRHKFFLTGGEWENKDDYFFSIDTPLQHDSAASLIESLIPGINHLSSVSFVSSSNNGIILMVFPYDFIILWNPAIRELRKIPSSIPKIKKSGRKRFPAIYGLGYVSSIDDYKIVRVGGKDNSNGHFEIDLFSTRDNSWKLIGKFPPYNFFREGDIVSIDGIVYMIVMTNLSESVNESTILSFCLEKEQFEEVLFPDRILRFQNPILHVLEENLCLTRMHDLASRDFEVWHMKKDGSMSTTWSKILTIPSMYLWTLLEAREINEN</sequence>
<dbReference type="InterPro" id="IPR006527">
    <property type="entry name" value="F-box-assoc_dom_typ1"/>
</dbReference>